<dbReference type="CDD" id="cd00198">
    <property type="entry name" value="vWFA"/>
    <property type="match status" value="1"/>
</dbReference>
<name>A0A2R5GI50_9STRA</name>
<dbReference type="CDD" id="cd00009">
    <property type="entry name" value="AAA"/>
    <property type="match status" value="1"/>
</dbReference>
<dbReference type="SUPFAM" id="SSF52540">
    <property type="entry name" value="P-loop containing nucleoside triphosphate hydrolases"/>
    <property type="match status" value="1"/>
</dbReference>
<evidence type="ECO:0000256" key="1">
    <source>
        <dbReference type="SAM" id="MobiDB-lite"/>
    </source>
</evidence>
<feature type="compositionally biased region" description="Acidic residues" evidence="1">
    <location>
        <begin position="380"/>
        <end position="390"/>
    </location>
</feature>
<feature type="compositionally biased region" description="Polar residues" evidence="1">
    <location>
        <begin position="323"/>
        <end position="340"/>
    </location>
</feature>
<feature type="domain" description="VWFA" evidence="2">
    <location>
        <begin position="497"/>
        <end position="685"/>
    </location>
</feature>
<dbReference type="PANTHER" id="PTHR32204">
    <property type="entry name" value="ATPASE RAVA"/>
    <property type="match status" value="1"/>
</dbReference>
<proteinExistence type="predicted"/>
<dbReference type="InterPro" id="IPR036465">
    <property type="entry name" value="vWFA_dom_sf"/>
</dbReference>
<sequence length="727" mass="80364">MLLGLLAKEHVYLEGPPGVAKTMMSEIISESTGLEVFMYQMHRDTRLAELVGDSVIVRDRDATTGGEVIRQDIIPGGILTSEICVLDDISRAPGEALNVLLRILNERKFGTSPDKLPLYSAIASSNPATDDAYFAEPLDPANLDRFTLQVRANGLVQNNDWESAERVIDLYGLSQADVEDRSVRRIGRETLEEACDLVPYVLLGEPPKQVLLSLLRILRSQFRLDESNSLLSDRTFLVKAVRVMKANAVLHGRYRCEPRDLYVLRYLTTFRVPEGVQDKIDEIIDAVIRDYEETTPPISPPPQNPGDDSGGPDGEAFPDPKSSPDTGSNDDSPKGSSPRASDNAPPSGAESPDENGQQETDKSASSKQHDVPDESSGANDDNDTQGEDGEPQMRTQENEKSGSPGQTQRRPERQRSLNMDLGTHNIEPIMRSLRGNIDRGAANDQLHSGGSPRGWSPGERLSSISESDTTDLACWFDMPSPRLPRSHRRTRVGAGGRLIILRDTSASMEGIWADWCSLVCSRVIDLARRKRMRVGYAEFDTDVQAFWENGKFFTREYGALMQRAGEVTCSGKTNYEAAFNLALEEFDRAGGMARRTNAGTGVGRARPCDQHILFITDGKPTSGDVRLRNQVQSAVDAGIATHTVFIGYERCPEVLDHISTQTGGSRFAAFFDIHCAGVKVVDRRIVDENDRFFDANGPEAAEMATLNRLSHIPALFRRYTEKFYPQP</sequence>
<dbReference type="PROSITE" id="PS50234">
    <property type="entry name" value="VWFA"/>
    <property type="match status" value="1"/>
</dbReference>
<evidence type="ECO:0000313" key="4">
    <source>
        <dbReference type="Proteomes" id="UP000241890"/>
    </source>
</evidence>
<dbReference type="Gene3D" id="3.40.50.410">
    <property type="entry name" value="von Willebrand factor, type A domain"/>
    <property type="match status" value="1"/>
</dbReference>
<dbReference type="GO" id="GO:0016887">
    <property type="term" value="F:ATP hydrolysis activity"/>
    <property type="evidence" value="ECO:0007669"/>
    <property type="project" value="InterPro"/>
</dbReference>
<dbReference type="Proteomes" id="UP000241890">
    <property type="component" value="Unassembled WGS sequence"/>
</dbReference>
<feature type="region of interest" description="Disordered" evidence="1">
    <location>
        <begin position="440"/>
        <end position="463"/>
    </location>
</feature>
<dbReference type="OrthoDB" id="206599at2759"/>
<dbReference type="AlphaFoldDB" id="A0A2R5GI50"/>
<dbReference type="EMBL" id="BEYU01000074">
    <property type="protein sequence ID" value="GBG30265.1"/>
    <property type="molecule type" value="Genomic_DNA"/>
</dbReference>
<dbReference type="InterPro" id="IPR041538">
    <property type="entry name" value="RavA-like_AAA_lid"/>
</dbReference>
<dbReference type="InterPro" id="IPR011704">
    <property type="entry name" value="ATPase_dyneun-rel_AAA"/>
</dbReference>
<accession>A0A2R5GI50</accession>
<feature type="region of interest" description="Disordered" evidence="1">
    <location>
        <begin position="293"/>
        <end position="425"/>
    </location>
</feature>
<keyword evidence="4" id="KW-1185">Reference proteome</keyword>
<dbReference type="InterPro" id="IPR027417">
    <property type="entry name" value="P-loop_NTPase"/>
</dbReference>
<dbReference type="SUPFAM" id="SSF53300">
    <property type="entry name" value="vWA-like"/>
    <property type="match status" value="1"/>
</dbReference>
<comment type="caution">
    <text evidence="3">The sequence shown here is derived from an EMBL/GenBank/DDBJ whole genome shotgun (WGS) entry which is preliminary data.</text>
</comment>
<feature type="compositionally biased region" description="Basic and acidic residues" evidence="1">
    <location>
        <begin position="359"/>
        <end position="372"/>
    </location>
</feature>
<dbReference type="SMART" id="SM00327">
    <property type="entry name" value="VWA"/>
    <property type="match status" value="1"/>
</dbReference>
<dbReference type="PANTHER" id="PTHR32204:SF0">
    <property type="entry name" value="ATPASE RAVA"/>
    <property type="match status" value="1"/>
</dbReference>
<evidence type="ECO:0000259" key="2">
    <source>
        <dbReference type="PROSITE" id="PS50234"/>
    </source>
</evidence>
<dbReference type="Pfam" id="PF13768">
    <property type="entry name" value="VWA_3"/>
    <property type="match status" value="1"/>
</dbReference>
<dbReference type="Pfam" id="PF17868">
    <property type="entry name" value="AAA_lid_8"/>
    <property type="match status" value="1"/>
</dbReference>
<dbReference type="Pfam" id="PF07728">
    <property type="entry name" value="AAA_5"/>
    <property type="match status" value="1"/>
</dbReference>
<reference evidence="3 4" key="1">
    <citation type="submission" date="2017-12" db="EMBL/GenBank/DDBJ databases">
        <title>Sequencing, de novo assembly and annotation of complete genome of a new Thraustochytrid species, strain FCC1311.</title>
        <authorList>
            <person name="Sedici K."/>
            <person name="Godart F."/>
            <person name="Aiese Cigliano R."/>
            <person name="Sanseverino W."/>
            <person name="Barakat M."/>
            <person name="Ortet P."/>
            <person name="Marechal E."/>
            <person name="Cagnac O."/>
            <person name="Amato A."/>
        </authorList>
    </citation>
    <scope>NUCLEOTIDE SEQUENCE [LARGE SCALE GENOMIC DNA]</scope>
</reference>
<dbReference type="GO" id="GO:0005524">
    <property type="term" value="F:ATP binding"/>
    <property type="evidence" value="ECO:0007669"/>
    <property type="project" value="InterPro"/>
</dbReference>
<gene>
    <name evidence="3" type="ORF">FCC1311_064842</name>
</gene>
<protein>
    <submittedName>
        <fullName evidence="3">ATPase ravA</fullName>
    </submittedName>
</protein>
<dbReference type="InterPro" id="IPR002035">
    <property type="entry name" value="VWF_A"/>
</dbReference>
<dbReference type="InParanoid" id="A0A2R5GI50"/>
<evidence type="ECO:0000313" key="3">
    <source>
        <dbReference type="EMBL" id="GBG30265.1"/>
    </source>
</evidence>
<dbReference type="Gene3D" id="3.40.50.300">
    <property type="entry name" value="P-loop containing nucleotide triphosphate hydrolases"/>
    <property type="match status" value="1"/>
</dbReference>
<organism evidence="3 4">
    <name type="scientific">Hondaea fermentalgiana</name>
    <dbReference type="NCBI Taxonomy" id="2315210"/>
    <lineage>
        <taxon>Eukaryota</taxon>
        <taxon>Sar</taxon>
        <taxon>Stramenopiles</taxon>
        <taxon>Bigyra</taxon>
        <taxon>Labyrinthulomycetes</taxon>
        <taxon>Thraustochytrida</taxon>
        <taxon>Thraustochytriidae</taxon>
        <taxon>Hondaea</taxon>
    </lineage>
</organism>
<dbReference type="InterPro" id="IPR050513">
    <property type="entry name" value="RavA_ATPases"/>
</dbReference>